<evidence type="ECO:0000256" key="4">
    <source>
        <dbReference type="ARBA" id="ARBA00022692"/>
    </source>
</evidence>
<keyword evidence="4 7" id="KW-0812">Transmembrane</keyword>
<feature type="transmembrane region" description="Helical" evidence="7">
    <location>
        <begin position="91"/>
        <end position="111"/>
    </location>
</feature>
<evidence type="ECO:0000256" key="5">
    <source>
        <dbReference type="ARBA" id="ARBA00022989"/>
    </source>
</evidence>
<keyword evidence="2 7" id="KW-0813">Transport</keyword>
<proteinExistence type="inferred from homology"/>
<keyword evidence="10" id="KW-1185">Reference proteome</keyword>
<evidence type="ECO:0000256" key="2">
    <source>
        <dbReference type="ARBA" id="ARBA00022448"/>
    </source>
</evidence>
<protein>
    <submittedName>
        <fullName evidence="9">Carbohydrate ABC transporter permease</fullName>
    </submittedName>
</protein>
<evidence type="ECO:0000313" key="9">
    <source>
        <dbReference type="EMBL" id="MFC7151167.1"/>
    </source>
</evidence>
<evidence type="ECO:0000313" key="10">
    <source>
        <dbReference type="Proteomes" id="UP001596378"/>
    </source>
</evidence>
<dbReference type="InterPro" id="IPR000515">
    <property type="entry name" value="MetI-like"/>
</dbReference>
<comment type="similarity">
    <text evidence="7">Belongs to the binding-protein-dependent transport system permease family.</text>
</comment>
<dbReference type="PROSITE" id="PS50928">
    <property type="entry name" value="ABC_TM1"/>
    <property type="match status" value="1"/>
</dbReference>
<evidence type="ECO:0000259" key="8">
    <source>
        <dbReference type="PROSITE" id="PS50928"/>
    </source>
</evidence>
<dbReference type="RefSeq" id="WP_378049788.1">
    <property type="nucleotide sequence ID" value="NZ_JBHMDN010000021.1"/>
</dbReference>
<dbReference type="PANTHER" id="PTHR43744:SF9">
    <property type="entry name" value="POLYGALACTURONAN_RHAMNOGALACTURONAN TRANSPORT SYSTEM PERMEASE PROTEIN YTCP"/>
    <property type="match status" value="1"/>
</dbReference>
<gene>
    <name evidence="9" type="ORF">ACFQMJ_21730</name>
</gene>
<comment type="caution">
    <text evidence="9">The sequence shown here is derived from an EMBL/GenBank/DDBJ whole genome shotgun (WGS) entry which is preliminary data.</text>
</comment>
<dbReference type="SUPFAM" id="SSF161098">
    <property type="entry name" value="MetI-like"/>
    <property type="match status" value="1"/>
</dbReference>
<dbReference type="PANTHER" id="PTHR43744">
    <property type="entry name" value="ABC TRANSPORTER PERMEASE PROTEIN MG189-RELATED-RELATED"/>
    <property type="match status" value="1"/>
</dbReference>
<feature type="transmembrane region" description="Helical" evidence="7">
    <location>
        <begin position="123"/>
        <end position="143"/>
    </location>
</feature>
<organism evidence="9 10">
    <name type="scientific">Cohnella cellulosilytica</name>
    <dbReference type="NCBI Taxonomy" id="986710"/>
    <lineage>
        <taxon>Bacteria</taxon>
        <taxon>Bacillati</taxon>
        <taxon>Bacillota</taxon>
        <taxon>Bacilli</taxon>
        <taxon>Bacillales</taxon>
        <taxon>Paenibacillaceae</taxon>
        <taxon>Cohnella</taxon>
    </lineage>
</organism>
<keyword evidence="6 7" id="KW-0472">Membrane</keyword>
<feature type="domain" description="ABC transmembrane type-1" evidence="8">
    <location>
        <begin position="56"/>
        <end position="265"/>
    </location>
</feature>
<keyword evidence="3" id="KW-1003">Cell membrane</keyword>
<accession>A0ABW2FI17</accession>
<name>A0ABW2FI17_9BACL</name>
<evidence type="ECO:0000256" key="7">
    <source>
        <dbReference type="RuleBase" id="RU363032"/>
    </source>
</evidence>
<dbReference type="InterPro" id="IPR035906">
    <property type="entry name" value="MetI-like_sf"/>
</dbReference>
<feature type="transmembrane region" description="Helical" evidence="7">
    <location>
        <begin position="246"/>
        <end position="265"/>
    </location>
</feature>
<dbReference type="Proteomes" id="UP001596378">
    <property type="component" value="Unassembled WGS sequence"/>
</dbReference>
<evidence type="ECO:0000256" key="3">
    <source>
        <dbReference type="ARBA" id="ARBA00022475"/>
    </source>
</evidence>
<reference evidence="10" key="1">
    <citation type="journal article" date="2019" name="Int. J. Syst. Evol. Microbiol.">
        <title>The Global Catalogue of Microorganisms (GCM) 10K type strain sequencing project: providing services to taxonomists for standard genome sequencing and annotation.</title>
        <authorList>
            <consortium name="The Broad Institute Genomics Platform"/>
            <consortium name="The Broad Institute Genome Sequencing Center for Infectious Disease"/>
            <person name="Wu L."/>
            <person name="Ma J."/>
        </authorList>
    </citation>
    <scope>NUCLEOTIDE SEQUENCE [LARGE SCALE GENOMIC DNA]</scope>
    <source>
        <strain evidence="10">KCTC 12907</strain>
    </source>
</reference>
<evidence type="ECO:0000256" key="1">
    <source>
        <dbReference type="ARBA" id="ARBA00004651"/>
    </source>
</evidence>
<comment type="subcellular location">
    <subcellularLocation>
        <location evidence="1 7">Cell membrane</location>
        <topology evidence="1 7">Multi-pass membrane protein</topology>
    </subcellularLocation>
</comment>
<feature type="transmembrane region" description="Helical" evidence="7">
    <location>
        <begin position="60"/>
        <end position="79"/>
    </location>
</feature>
<dbReference type="CDD" id="cd06261">
    <property type="entry name" value="TM_PBP2"/>
    <property type="match status" value="1"/>
</dbReference>
<dbReference type="Gene3D" id="1.10.3720.10">
    <property type="entry name" value="MetI-like"/>
    <property type="match status" value="1"/>
</dbReference>
<dbReference type="EMBL" id="JBHTAI010000014">
    <property type="protein sequence ID" value="MFC7151167.1"/>
    <property type="molecule type" value="Genomic_DNA"/>
</dbReference>
<dbReference type="Pfam" id="PF00528">
    <property type="entry name" value="BPD_transp_1"/>
    <property type="match status" value="1"/>
</dbReference>
<evidence type="ECO:0000256" key="6">
    <source>
        <dbReference type="ARBA" id="ARBA00023136"/>
    </source>
</evidence>
<keyword evidence="5 7" id="KW-1133">Transmembrane helix</keyword>
<sequence>MLFILVVVLYPVLNIIATSLSGSRFVSMGSVTIWPQGFSLKAYEGIFKDHFIFTGYLNSIVYALASTFIMLLFTSLFAYPLTISGFVGKKFLTIFLMITMFFSGGMIPTYLLIRNLHLLDTLWVMIIPGAVGAYNVFLFRTFFLNIPSELKDAAHIDGANEVGVLFRVILPLSKPLLATFALFGIVGSWNSWFEALIYLQSQDKYPLQMILRNYLFTLDTNAIQGRVGSGNVAINSPGSALDPRSVRMAVIVITMFPIMIIYPFFQKYFTQGMFVGSIKG</sequence>